<dbReference type="GO" id="GO:0016740">
    <property type="term" value="F:transferase activity"/>
    <property type="evidence" value="ECO:0007669"/>
    <property type="project" value="UniProtKB-KW"/>
</dbReference>
<comment type="similarity">
    <text evidence="3">Belongs to the NMT1/THI5 family.</text>
</comment>
<keyword evidence="9" id="KW-0408">Iron</keyword>
<proteinExistence type="inferred from homology"/>
<evidence type="ECO:0000259" key="12">
    <source>
        <dbReference type="Pfam" id="PF09084"/>
    </source>
</evidence>
<dbReference type="PROSITE" id="PS51318">
    <property type="entry name" value="TAT"/>
    <property type="match status" value="1"/>
</dbReference>
<comment type="subunit">
    <text evidence="4">Homodimer.</text>
</comment>
<evidence type="ECO:0000256" key="3">
    <source>
        <dbReference type="ARBA" id="ARBA00009406"/>
    </source>
</evidence>
<dbReference type="Gene3D" id="3.40.190.10">
    <property type="entry name" value="Periplasmic binding protein-like II"/>
    <property type="match status" value="2"/>
</dbReference>
<dbReference type="SUPFAM" id="SSF53850">
    <property type="entry name" value="Periplasmic binding protein-like II"/>
    <property type="match status" value="1"/>
</dbReference>
<name>A0A0K1EF59_CHOCO</name>
<evidence type="ECO:0000256" key="6">
    <source>
        <dbReference type="ARBA" id="ARBA00022723"/>
    </source>
</evidence>
<dbReference type="KEGG" id="ccro:CMC5_033520"/>
<accession>A0A0K1EF59</accession>
<dbReference type="InterPro" id="IPR027939">
    <property type="entry name" value="NMT1/THI5"/>
</dbReference>
<evidence type="ECO:0000256" key="9">
    <source>
        <dbReference type="ARBA" id="ARBA00023004"/>
    </source>
</evidence>
<dbReference type="AlphaFoldDB" id="A0A0K1EF59"/>
<keyword evidence="5" id="KW-0808">Transferase</keyword>
<evidence type="ECO:0000256" key="4">
    <source>
        <dbReference type="ARBA" id="ARBA00011738"/>
    </source>
</evidence>
<keyword evidence="7" id="KW-0663">Pyridoxal phosphate</keyword>
<feature type="domain" description="SsuA/THI5-like" evidence="12">
    <location>
        <begin position="49"/>
        <end position="254"/>
    </location>
</feature>
<evidence type="ECO:0000313" key="13">
    <source>
        <dbReference type="EMBL" id="AKT39203.1"/>
    </source>
</evidence>
<evidence type="ECO:0000256" key="11">
    <source>
        <dbReference type="ARBA" id="ARBA00048179"/>
    </source>
</evidence>
<dbReference type="GO" id="GO:0046872">
    <property type="term" value="F:metal ion binding"/>
    <property type="evidence" value="ECO:0007669"/>
    <property type="project" value="UniProtKB-KW"/>
</dbReference>
<dbReference type="Pfam" id="PF09084">
    <property type="entry name" value="NMT1"/>
    <property type="match status" value="1"/>
</dbReference>
<dbReference type="PANTHER" id="PTHR31528:SF1">
    <property type="entry name" value="4-AMINO-5-HYDROXYMETHYL-2-METHYLPYRIMIDINE PHOSPHATE SYNTHASE THI11-RELATED"/>
    <property type="match status" value="1"/>
</dbReference>
<organism evidence="13 14">
    <name type="scientific">Chondromyces crocatus</name>
    <dbReference type="NCBI Taxonomy" id="52"/>
    <lineage>
        <taxon>Bacteria</taxon>
        <taxon>Pseudomonadati</taxon>
        <taxon>Myxococcota</taxon>
        <taxon>Polyangia</taxon>
        <taxon>Polyangiales</taxon>
        <taxon>Polyangiaceae</taxon>
        <taxon>Chondromyces</taxon>
    </lineage>
</organism>
<evidence type="ECO:0000256" key="5">
    <source>
        <dbReference type="ARBA" id="ARBA00022679"/>
    </source>
</evidence>
<keyword evidence="6" id="KW-0479">Metal-binding</keyword>
<gene>
    <name evidence="13" type="ORF">CMC5_033520</name>
</gene>
<comment type="pathway">
    <text evidence="2">Cofactor biosynthesis; thiamine diphosphate biosynthesis.</text>
</comment>
<dbReference type="InterPro" id="IPR006311">
    <property type="entry name" value="TAT_signal"/>
</dbReference>
<dbReference type="RefSeq" id="WP_063796288.1">
    <property type="nucleotide sequence ID" value="NZ_CP012159.1"/>
</dbReference>
<dbReference type="STRING" id="52.CMC5_033520"/>
<evidence type="ECO:0000256" key="10">
    <source>
        <dbReference type="ARBA" id="ARBA00033171"/>
    </source>
</evidence>
<keyword evidence="14" id="KW-1185">Reference proteome</keyword>
<dbReference type="GO" id="GO:0009228">
    <property type="term" value="P:thiamine biosynthetic process"/>
    <property type="evidence" value="ECO:0007669"/>
    <property type="project" value="UniProtKB-KW"/>
</dbReference>
<dbReference type="InterPro" id="IPR015168">
    <property type="entry name" value="SsuA/THI5"/>
</dbReference>
<dbReference type="Proteomes" id="UP000067626">
    <property type="component" value="Chromosome"/>
</dbReference>
<sequence>MSFSRRAFLFAGLSAPLLLTHTACSRGSGAPAPGGKTQVKFALNWVPEPEFGGFYAARESGAFAREGLEVELLGGGPGSPVVQMVATGQAEFGVAGADEILMARARGADVLPVFATFQTFPQCIMTHPERPVKSLAEVFAGGTIAIEPGVPYAGWLKKKFGFDKVKVVPYDGGVAQFVASKEFAQQCFVFSEPLAARRKGVEPHVFLVADEGFNPYAAVVITRAALWKEKPDLVRALRRAAQAGWRAYLDDPKPANAAMGKLNTSMDAETFAAAADAQRSLVETSEAKEKGLGVMTRARWETLGNQLVEIGVLDKAPDLDALLVATT</sequence>
<keyword evidence="8" id="KW-0784">Thiamine biosynthesis</keyword>
<dbReference type="PANTHER" id="PTHR31528">
    <property type="entry name" value="4-AMINO-5-HYDROXYMETHYL-2-METHYLPYRIMIDINE PHOSPHATE SYNTHASE THI11-RELATED"/>
    <property type="match status" value="1"/>
</dbReference>
<dbReference type="PATRIC" id="fig|52.7.peg.3690"/>
<dbReference type="EMBL" id="CP012159">
    <property type="protein sequence ID" value="AKT39203.1"/>
    <property type="molecule type" value="Genomic_DNA"/>
</dbReference>
<evidence type="ECO:0000313" key="14">
    <source>
        <dbReference type="Proteomes" id="UP000067626"/>
    </source>
</evidence>
<reference evidence="13 14" key="1">
    <citation type="submission" date="2015-07" db="EMBL/GenBank/DDBJ databases">
        <title>Genome analysis of myxobacterium Chondromyces crocatus Cm c5 reveals a high potential for natural compound synthesis and the genetic basis for the loss of fruiting body formation.</title>
        <authorList>
            <person name="Zaburannyi N."/>
            <person name="Bunk B."/>
            <person name="Maier J."/>
            <person name="Overmann J."/>
            <person name="Mueller R."/>
        </authorList>
    </citation>
    <scope>NUCLEOTIDE SEQUENCE [LARGE SCALE GENOMIC DNA]</scope>
    <source>
        <strain evidence="13 14">Cm c5</strain>
    </source>
</reference>
<evidence type="ECO:0000256" key="1">
    <source>
        <dbReference type="ARBA" id="ARBA00003469"/>
    </source>
</evidence>
<evidence type="ECO:0000256" key="7">
    <source>
        <dbReference type="ARBA" id="ARBA00022898"/>
    </source>
</evidence>
<comment type="function">
    <text evidence="1">Responsible for the formation of the pyrimidine heterocycle in the thiamine biosynthesis pathway. Catalyzes the formation of hydroxymethylpyrimidine phosphate (HMP-P) from histidine and pyridoxal phosphate (PLP). The protein uses PLP and the active site histidine to form HMP-P, generating an inactive enzyme. The enzyme can only undergo a single turnover, which suggests it is a suicide enzyme.</text>
</comment>
<protein>
    <recommendedName>
        <fullName evidence="10">Thiamine pyrimidine synthase</fullName>
    </recommendedName>
</protein>
<evidence type="ECO:0000256" key="2">
    <source>
        <dbReference type="ARBA" id="ARBA00004948"/>
    </source>
</evidence>
<dbReference type="OrthoDB" id="174578at2"/>
<evidence type="ECO:0000256" key="8">
    <source>
        <dbReference type="ARBA" id="ARBA00022977"/>
    </source>
</evidence>
<comment type="catalytic activity">
    <reaction evidence="11">
        <text>N(6)-(pyridoxal phosphate)-L-lysyl-[4-amino-5-hydroxymethyl-2-methylpyrimidine phosphate synthase] + L-histidyl-[4-amino-5-hydroxymethyl-2-methylpyrimidine phosphate synthase] + 2 Fe(3+) + 4 H2O = L-lysyl-[4-amino-5-hydroxymethyl-2-methylpyrimidine phosphate synthase] + (2S)-2-amino-5-hydroxy-4-oxopentanoyl-[4-amino-5-hydroxymethyl-2-methylpyrimidine phosphate synthase] + 4-amino-2-methyl-5-(phosphooxymethyl)pyrimidine + 3-oxopropanoate + 2 Fe(2+) + 2 H(+)</text>
        <dbReference type="Rhea" id="RHEA:65756"/>
        <dbReference type="Rhea" id="RHEA-COMP:16892"/>
        <dbReference type="Rhea" id="RHEA-COMP:16893"/>
        <dbReference type="Rhea" id="RHEA-COMP:16894"/>
        <dbReference type="Rhea" id="RHEA-COMP:16895"/>
        <dbReference type="ChEBI" id="CHEBI:15377"/>
        <dbReference type="ChEBI" id="CHEBI:15378"/>
        <dbReference type="ChEBI" id="CHEBI:29033"/>
        <dbReference type="ChEBI" id="CHEBI:29034"/>
        <dbReference type="ChEBI" id="CHEBI:29969"/>
        <dbReference type="ChEBI" id="CHEBI:29979"/>
        <dbReference type="ChEBI" id="CHEBI:33190"/>
        <dbReference type="ChEBI" id="CHEBI:58354"/>
        <dbReference type="ChEBI" id="CHEBI:143915"/>
        <dbReference type="ChEBI" id="CHEBI:157692"/>
    </reaction>
    <physiologicalReaction direction="left-to-right" evidence="11">
        <dbReference type="Rhea" id="RHEA:65757"/>
    </physiologicalReaction>
</comment>